<dbReference type="AlphaFoldDB" id="A0A0F9ND31"/>
<sequence>MILKCDCSTGGRFNNKNGAEFQNEEYGYGMRVHTPMKQAASKGMARCTICENERLRSGQTST</sequence>
<protein>
    <submittedName>
        <fullName evidence="1">Uncharacterized protein</fullName>
    </submittedName>
</protein>
<dbReference type="EMBL" id="LAZR01007216">
    <property type="protein sequence ID" value="KKM86680.1"/>
    <property type="molecule type" value="Genomic_DNA"/>
</dbReference>
<evidence type="ECO:0000313" key="1">
    <source>
        <dbReference type="EMBL" id="KKM86680.1"/>
    </source>
</evidence>
<organism evidence="1">
    <name type="scientific">marine sediment metagenome</name>
    <dbReference type="NCBI Taxonomy" id="412755"/>
    <lineage>
        <taxon>unclassified sequences</taxon>
        <taxon>metagenomes</taxon>
        <taxon>ecological metagenomes</taxon>
    </lineage>
</organism>
<gene>
    <name evidence="1" type="ORF">LCGC14_1276670</name>
</gene>
<name>A0A0F9ND31_9ZZZZ</name>
<reference evidence="1" key="1">
    <citation type="journal article" date="2015" name="Nature">
        <title>Complex archaea that bridge the gap between prokaryotes and eukaryotes.</title>
        <authorList>
            <person name="Spang A."/>
            <person name="Saw J.H."/>
            <person name="Jorgensen S.L."/>
            <person name="Zaremba-Niedzwiedzka K."/>
            <person name="Martijn J."/>
            <person name="Lind A.E."/>
            <person name="van Eijk R."/>
            <person name="Schleper C."/>
            <person name="Guy L."/>
            <person name="Ettema T.J."/>
        </authorList>
    </citation>
    <scope>NUCLEOTIDE SEQUENCE</scope>
</reference>
<comment type="caution">
    <text evidence="1">The sequence shown here is derived from an EMBL/GenBank/DDBJ whole genome shotgun (WGS) entry which is preliminary data.</text>
</comment>
<proteinExistence type="predicted"/>
<accession>A0A0F9ND31</accession>